<evidence type="ECO:0000313" key="2">
    <source>
        <dbReference type="Proteomes" id="UP001456524"/>
    </source>
</evidence>
<dbReference type="EMBL" id="JBBWUH010000001">
    <property type="protein sequence ID" value="KAK8177780.1"/>
    <property type="molecule type" value="Genomic_DNA"/>
</dbReference>
<accession>A0ABR1Y8J6</accession>
<name>A0ABR1Y8J6_9PEZI</name>
<protein>
    <submittedName>
        <fullName evidence="1">Uncharacterized protein</fullName>
    </submittedName>
</protein>
<comment type="caution">
    <text evidence="1">The sequence shown here is derived from an EMBL/GenBank/DDBJ whole genome shotgun (WGS) entry which is preliminary data.</text>
</comment>
<gene>
    <name evidence="1" type="ORF">IWX90DRAFT_29732</name>
</gene>
<reference evidence="1 2" key="1">
    <citation type="journal article" date="2022" name="G3 (Bethesda)">
        <title>Enemy or ally: a genomic approach to elucidate the lifestyle of Phyllosticta citrichinaensis.</title>
        <authorList>
            <person name="Buijs V.A."/>
            <person name="Groenewald J.Z."/>
            <person name="Haridas S."/>
            <person name="LaButti K.M."/>
            <person name="Lipzen A."/>
            <person name="Martin F.M."/>
            <person name="Barry K."/>
            <person name="Grigoriev I.V."/>
            <person name="Crous P.W."/>
            <person name="Seidl M.F."/>
        </authorList>
    </citation>
    <scope>NUCLEOTIDE SEQUENCE [LARGE SCALE GENOMIC DNA]</scope>
    <source>
        <strain evidence="1 2">CBS 129764</strain>
    </source>
</reference>
<dbReference type="Proteomes" id="UP001456524">
    <property type="component" value="Unassembled WGS sequence"/>
</dbReference>
<organism evidence="1 2">
    <name type="scientific">Phyllosticta citrichinensis</name>
    <dbReference type="NCBI Taxonomy" id="1130410"/>
    <lineage>
        <taxon>Eukaryota</taxon>
        <taxon>Fungi</taxon>
        <taxon>Dikarya</taxon>
        <taxon>Ascomycota</taxon>
        <taxon>Pezizomycotina</taxon>
        <taxon>Dothideomycetes</taxon>
        <taxon>Dothideomycetes incertae sedis</taxon>
        <taxon>Botryosphaeriales</taxon>
        <taxon>Phyllostictaceae</taxon>
        <taxon>Phyllosticta</taxon>
    </lineage>
</organism>
<evidence type="ECO:0000313" key="1">
    <source>
        <dbReference type="EMBL" id="KAK8177780.1"/>
    </source>
</evidence>
<sequence>MPPLVQAPLPRPSVAMMVLMTPRRLVSSRFVSSRPARSLGLSLARAGRTDCGACALHLCFPPSSQTVGAGSYIEQQYHHHHHVVASNFISLAFVLRCPLISTKDGHAAERPPRLVCLSGDDSCQSACLLACLPTQRRAGPCICMHAHMRGSHDRLMCCLSACLSACLYQSHLLAPGKSNGSSSHSFAIRNAGRRSVDVHTLLSPRQVSKICRCRRRTTTSAHTQHCPLWGCWVLGAGCWNPAHRSGRTRPCPTAPYMCE</sequence>
<keyword evidence="2" id="KW-1185">Reference proteome</keyword>
<proteinExistence type="predicted"/>